<dbReference type="NCBIfam" id="NF003640">
    <property type="entry name" value="PRK05277.1"/>
    <property type="match status" value="1"/>
</dbReference>
<dbReference type="AlphaFoldDB" id="A0A1J1LKX2"/>
<dbReference type="PANTHER" id="PTHR45711:SF6">
    <property type="entry name" value="CHLORIDE CHANNEL PROTEIN"/>
    <property type="match status" value="1"/>
</dbReference>
<feature type="transmembrane region" description="Helical" evidence="8">
    <location>
        <begin position="349"/>
        <end position="372"/>
    </location>
</feature>
<dbReference type="PRINTS" id="PR00762">
    <property type="entry name" value="CLCHANNEL"/>
</dbReference>
<dbReference type="GO" id="GO:0005886">
    <property type="term" value="C:plasma membrane"/>
    <property type="evidence" value="ECO:0007669"/>
    <property type="project" value="TreeGrafter"/>
</dbReference>
<gene>
    <name evidence="9" type="primary">clcA</name>
    <name evidence="9" type="ORF">PL9214430229</name>
</gene>
<dbReference type="STRING" id="671072.PL9214430229"/>
<dbReference type="CDD" id="cd01031">
    <property type="entry name" value="EriC"/>
    <property type="match status" value="1"/>
</dbReference>
<keyword evidence="10" id="KW-1185">Reference proteome</keyword>
<evidence type="ECO:0000313" key="9">
    <source>
        <dbReference type="EMBL" id="CUR32257.1"/>
    </source>
</evidence>
<keyword evidence="7" id="KW-0868">Chloride</keyword>
<accession>A0A1J1LKX2</accession>
<feature type="transmembrane region" description="Helical" evidence="8">
    <location>
        <begin position="248"/>
        <end position="270"/>
    </location>
</feature>
<reference evidence="10" key="1">
    <citation type="submission" date="2015-10" db="EMBL/GenBank/DDBJ databases">
        <authorList>
            <person name="Regsiter A."/>
            <person name="william w."/>
        </authorList>
    </citation>
    <scope>NUCLEOTIDE SEQUENCE [LARGE SCALE GENOMIC DNA]</scope>
</reference>
<sequence>MESKPNPQNINLLHSIFRSTAFKAILGKLNPILFWAALAGLMTGLIGGSFRFLVSVILDNRVRWIHSLDQMPGKGAIISIVVSSVMVYLGFGLMRRFAPDTSGSGIPQIEGMLSGHLPLVWQRVLPIKFATGLLILGSGMVMGREGPTIQMGGSIGKMVGTWFRASHEQTRVLVAANAGAGLATAFNAPLAGILFVFEEMKPVFEDQVHAYRAITLSCITATIGQQLILGTGPVLKLTQFETPPLASLWIFALLGVAFGIIGYYFNAFLVKSLDFFSSLRGIPYQLTGLFVGGFIGLMSWLYAPTTGGGEEMIIWSFNNVEPTDFLLLLFMVRFGMTILCYGSGAPGGIFAPMLSIATLFSLGVAKQIYLWFPSILPVPQVLTITGMGALVSATVRAPLTAILLTLEMTANYQLILPILVSCFMASATAEGLGGRPIYSVLLERRLKK</sequence>
<dbReference type="GO" id="GO:0005247">
    <property type="term" value="F:voltage-gated chloride channel activity"/>
    <property type="evidence" value="ECO:0007669"/>
    <property type="project" value="TreeGrafter"/>
</dbReference>
<dbReference type="Pfam" id="PF00654">
    <property type="entry name" value="Voltage_CLC"/>
    <property type="match status" value="1"/>
</dbReference>
<dbReference type="OrthoDB" id="9812438at2"/>
<dbReference type="InterPro" id="IPR014743">
    <property type="entry name" value="Cl-channel_core"/>
</dbReference>
<dbReference type="SUPFAM" id="SSF81340">
    <property type="entry name" value="Clc chloride channel"/>
    <property type="match status" value="1"/>
</dbReference>
<evidence type="ECO:0000256" key="6">
    <source>
        <dbReference type="ARBA" id="ARBA00023136"/>
    </source>
</evidence>
<keyword evidence="3 8" id="KW-0812">Transmembrane</keyword>
<keyword evidence="2" id="KW-0813">Transport</keyword>
<dbReference type="Proteomes" id="UP000184315">
    <property type="component" value="Unassembled WGS sequence"/>
</dbReference>
<evidence type="ECO:0000256" key="7">
    <source>
        <dbReference type="ARBA" id="ARBA00023214"/>
    </source>
</evidence>
<evidence type="ECO:0000256" key="2">
    <source>
        <dbReference type="ARBA" id="ARBA00022448"/>
    </source>
</evidence>
<feature type="transmembrane region" description="Helical" evidence="8">
    <location>
        <begin position="75"/>
        <end position="94"/>
    </location>
</feature>
<protein>
    <submittedName>
        <fullName evidence="9">H(+)/Cl(-) exchange transporter ClcA</fullName>
    </submittedName>
</protein>
<keyword evidence="5" id="KW-0406">Ion transport</keyword>
<keyword evidence="4 8" id="KW-1133">Transmembrane helix</keyword>
<keyword evidence="6 8" id="KW-0472">Membrane</keyword>
<feature type="transmembrane region" description="Helical" evidence="8">
    <location>
        <begin position="282"/>
        <end position="303"/>
    </location>
</feature>
<organism evidence="9 10">
    <name type="scientific">Planktothrix tepida PCC 9214</name>
    <dbReference type="NCBI Taxonomy" id="671072"/>
    <lineage>
        <taxon>Bacteria</taxon>
        <taxon>Bacillati</taxon>
        <taxon>Cyanobacteriota</taxon>
        <taxon>Cyanophyceae</taxon>
        <taxon>Oscillatoriophycideae</taxon>
        <taxon>Oscillatoriales</taxon>
        <taxon>Microcoleaceae</taxon>
        <taxon>Planktothrix</taxon>
    </lineage>
</organism>
<feature type="transmembrane region" description="Helical" evidence="8">
    <location>
        <begin position="209"/>
        <end position="228"/>
    </location>
</feature>
<dbReference type="Gene3D" id="1.10.3080.10">
    <property type="entry name" value="Clc chloride channel"/>
    <property type="match status" value="1"/>
</dbReference>
<feature type="transmembrane region" description="Helical" evidence="8">
    <location>
        <begin position="172"/>
        <end position="197"/>
    </location>
</feature>
<proteinExistence type="predicted"/>
<evidence type="ECO:0000313" key="10">
    <source>
        <dbReference type="Proteomes" id="UP000184315"/>
    </source>
</evidence>
<comment type="subcellular location">
    <subcellularLocation>
        <location evidence="1">Membrane</location>
        <topology evidence="1">Multi-pass membrane protein</topology>
    </subcellularLocation>
</comment>
<dbReference type="EMBL" id="CZDF01000148">
    <property type="protein sequence ID" value="CUR32257.1"/>
    <property type="molecule type" value="Genomic_DNA"/>
</dbReference>
<feature type="transmembrane region" description="Helical" evidence="8">
    <location>
        <begin position="32"/>
        <end position="54"/>
    </location>
</feature>
<evidence type="ECO:0000256" key="4">
    <source>
        <dbReference type="ARBA" id="ARBA00022989"/>
    </source>
</evidence>
<evidence type="ECO:0000256" key="8">
    <source>
        <dbReference type="SAM" id="Phobius"/>
    </source>
</evidence>
<evidence type="ECO:0000256" key="5">
    <source>
        <dbReference type="ARBA" id="ARBA00023065"/>
    </source>
</evidence>
<name>A0A1J1LKX2_9CYAN</name>
<dbReference type="PANTHER" id="PTHR45711">
    <property type="entry name" value="CHLORIDE CHANNEL PROTEIN"/>
    <property type="match status" value="1"/>
</dbReference>
<dbReference type="RefSeq" id="WP_083579982.1">
    <property type="nucleotide sequence ID" value="NZ_LN889796.1"/>
</dbReference>
<evidence type="ECO:0000256" key="1">
    <source>
        <dbReference type="ARBA" id="ARBA00004141"/>
    </source>
</evidence>
<dbReference type="InterPro" id="IPR001807">
    <property type="entry name" value="ClC"/>
</dbReference>
<evidence type="ECO:0000256" key="3">
    <source>
        <dbReference type="ARBA" id="ARBA00022692"/>
    </source>
</evidence>